<name>A0A0A9DUD1_ARUDO</name>
<accession>A0A0A9DUD1</accession>
<sequence length="39" mass="4311">MGCLADQKLLYCSSHGHFGHMMLVMEDLHVQMTVTSGSD</sequence>
<evidence type="ECO:0000313" key="1">
    <source>
        <dbReference type="EMBL" id="JAD92134.1"/>
    </source>
</evidence>
<organism evidence="1">
    <name type="scientific">Arundo donax</name>
    <name type="common">Giant reed</name>
    <name type="synonym">Donax arundinaceus</name>
    <dbReference type="NCBI Taxonomy" id="35708"/>
    <lineage>
        <taxon>Eukaryota</taxon>
        <taxon>Viridiplantae</taxon>
        <taxon>Streptophyta</taxon>
        <taxon>Embryophyta</taxon>
        <taxon>Tracheophyta</taxon>
        <taxon>Spermatophyta</taxon>
        <taxon>Magnoliopsida</taxon>
        <taxon>Liliopsida</taxon>
        <taxon>Poales</taxon>
        <taxon>Poaceae</taxon>
        <taxon>PACMAD clade</taxon>
        <taxon>Arundinoideae</taxon>
        <taxon>Arundineae</taxon>
        <taxon>Arundo</taxon>
    </lineage>
</organism>
<reference evidence="1" key="1">
    <citation type="submission" date="2014-09" db="EMBL/GenBank/DDBJ databases">
        <authorList>
            <person name="Magalhaes I.L.F."/>
            <person name="Oliveira U."/>
            <person name="Santos F.R."/>
            <person name="Vidigal T.H.D.A."/>
            <person name="Brescovit A.D."/>
            <person name="Santos A.J."/>
        </authorList>
    </citation>
    <scope>NUCLEOTIDE SEQUENCE</scope>
    <source>
        <tissue evidence="1">Shoot tissue taken approximately 20 cm above the soil surface</tissue>
    </source>
</reference>
<dbReference type="AlphaFoldDB" id="A0A0A9DUD1"/>
<dbReference type="EMBL" id="GBRH01205761">
    <property type="protein sequence ID" value="JAD92134.1"/>
    <property type="molecule type" value="Transcribed_RNA"/>
</dbReference>
<protein>
    <submittedName>
        <fullName evidence="1">Uncharacterized protein</fullName>
    </submittedName>
</protein>
<reference evidence="1" key="2">
    <citation type="journal article" date="2015" name="Data Brief">
        <title>Shoot transcriptome of the giant reed, Arundo donax.</title>
        <authorList>
            <person name="Barrero R.A."/>
            <person name="Guerrero F.D."/>
            <person name="Moolhuijzen P."/>
            <person name="Goolsby J.A."/>
            <person name="Tidwell J."/>
            <person name="Bellgard S.E."/>
            <person name="Bellgard M.I."/>
        </authorList>
    </citation>
    <scope>NUCLEOTIDE SEQUENCE</scope>
    <source>
        <tissue evidence="1">Shoot tissue taken approximately 20 cm above the soil surface</tissue>
    </source>
</reference>
<proteinExistence type="predicted"/>